<dbReference type="HOGENOM" id="CLU_622988_0_0_1"/>
<dbReference type="OMA" id="CQRAKSA"/>
<feature type="compositionally biased region" description="Basic residues" evidence="2">
    <location>
        <begin position="250"/>
        <end position="261"/>
    </location>
</feature>
<sequence>MKPVCLPSFVGRLDHQKHIYFSLKSPLAGGRPCRSNAAAPEGSVKEYFRAVQPITAFSTSLIHRVHERYKAELQPDQGILKSVFNRWKPYVTPPNDGIGLRDCRADNLVLQKCMVTSYMAVYLGGQEVQFDKDQPINICNHFPLLFEPFRNNQILESEPDPRKIEASPSEEQKDSSIRVIREVTSSSPALDKDFLHYLDVQKANRIQKEDDERKKVDTKQDENRKEETTASCGKQDRKVEQKSGKESKKKDKKKKSKRDIRKLREDCMKMEKLIKAKMYLKMYKALAGQRNKCKEVAANTKKCKKLIEAVKCKKQALDEKFKKMAEVAKKGAQNENPKKQAEKAKLADQKIQLLVAELKAMKKACLELTEKIARVKEAKRQELIRACQALVERDQREQFAKASEQRAQPKTEANLCHQKQCERLKEIERCRKIRHKHKLEKRANDLKKQWELITRAKKARKQAELEKCQRAKSAP</sequence>
<feature type="region of interest" description="Disordered" evidence="2">
    <location>
        <begin position="206"/>
        <end position="262"/>
    </location>
</feature>
<dbReference type="AlphaFoldDB" id="B4GEL6"/>
<name>B4GEL6_DROPE</name>
<organism evidence="4">
    <name type="scientific">Drosophila persimilis</name>
    <name type="common">Fruit fly</name>
    <dbReference type="NCBI Taxonomy" id="7234"/>
    <lineage>
        <taxon>Eukaryota</taxon>
        <taxon>Metazoa</taxon>
        <taxon>Ecdysozoa</taxon>
        <taxon>Arthropoda</taxon>
        <taxon>Hexapoda</taxon>
        <taxon>Insecta</taxon>
        <taxon>Pterygota</taxon>
        <taxon>Neoptera</taxon>
        <taxon>Endopterygota</taxon>
        <taxon>Diptera</taxon>
        <taxon>Brachycera</taxon>
        <taxon>Muscomorpha</taxon>
        <taxon>Ephydroidea</taxon>
        <taxon>Drosophilidae</taxon>
        <taxon>Drosophila</taxon>
        <taxon>Sophophora</taxon>
    </lineage>
</organism>
<evidence type="ECO:0000313" key="4">
    <source>
        <dbReference type="Proteomes" id="UP000008744"/>
    </source>
</evidence>
<evidence type="ECO:0000256" key="1">
    <source>
        <dbReference type="SAM" id="Coils"/>
    </source>
</evidence>
<evidence type="ECO:0000313" key="3">
    <source>
        <dbReference type="EMBL" id="EDW34051.1"/>
    </source>
</evidence>
<dbReference type="OrthoDB" id="10580719at2759"/>
<protein>
    <submittedName>
        <fullName evidence="3">GL21782</fullName>
    </submittedName>
</protein>
<accession>B4GEL6</accession>
<gene>
    <name evidence="3" type="primary">Dper\GL21782</name>
    <name evidence="3" type="ORF">Dper_GL21782</name>
</gene>
<dbReference type="STRING" id="7234.B4GEL6"/>
<evidence type="ECO:0000256" key="2">
    <source>
        <dbReference type="SAM" id="MobiDB-lite"/>
    </source>
</evidence>
<feature type="compositionally biased region" description="Basic and acidic residues" evidence="2">
    <location>
        <begin position="206"/>
        <end position="249"/>
    </location>
</feature>
<feature type="compositionally biased region" description="Basic and acidic residues" evidence="2">
    <location>
        <begin position="159"/>
        <end position="179"/>
    </location>
</feature>
<dbReference type="EMBL" id="CH479182">
    <property type="protein sequence ID" value="EDW34051.1"/>
    <property type="molecule type" value="Genomic_DNA"/>
</dbReference>
<keyword evidence="4" id="KW-1185">Reference proteome</keyword>
<feature type="coiled-coil region" evidence="1">
    <location>
        <begin position="351"/>
        <end position="381"/>
    </location>
</feature>
<reference evidence="3 4" key="1">
    <citation type="journal article" date="2007" name="Nature">
        <title>Evolution of genes and genomes on the Drosophila phylogeny.</title>
        <authorList>
            <consortium name="Drosophila 12 Genomes Consortium"/>
            <person name="Clark A.G."/>
            <person name="Eisen M.B."/>
            <person name="Smith D.R."/>
            <person name="Bergman C.M."/>
            <person name="Oliver B."/>
            <person name="Markow T.A."/>
            <person name="Kaufman T.C."/>
            <person name="Kellis M."/>
            <person name="Gelbart W."/>
            <person name="Iyer V.N."/>
            <person name="Pollard D.A."/>
            <person name="Sackton T.B."/>
            <person name="Larracuente A.M."/>
            <person name="Singh N.D."/>
            <person name="Abad J.P."/>
            <person name="Abt D.N."/>
            <person name="Adryan B."/>
            <person name="Aguade M."/>
            <person name="Akashi H."/>
            <person name="Anderson W.W."/>
            <person name="Aquadro C.F."/>
            <person name="Ardell D.H."/>
            <person name="Arguello R."/>
            <person name="Artieri C.G."/>
            <person name="Barbash D.A."/>
            <person name="Barker D."/>
            <person name="Barsanti P."/>
            <person name="Batterham P."/>
            <person name="Batzoglou S."/>
            <person name="Begun D."/>
            <person name="Bhutkar A."/>
            <person name="Blanco E."/>
            <person name="Bosak S.A."/>
            <person name="Bradley R.K."/>
            <person name="Brand A.D."/>
            <person name="Brent M.R."/>
            <person name="Brooks A.N."/>
            <person name="Brown R.H."/>
            <person name="Butlin R.K."/>
            <person name="Caggese C."/>
            <person name="Calvi B.R."/>
            <person name="Bernardo de Carvalho A."/>
            <person name="Caspi A."/>
            <person name="Castrezana S."/>
            <person name="Celniker S.E."/>
            <person name="Chang J.L."/>
            <person name="Chapple C."/>
            <person name="Chatterji S."/>
            <person name="Chinwalla A."/>
            <person name="Civetta A."/>
            <person name="Clifton S.W."/>
            <person name="Comeron J.M."/>
            <person name="Costello J.C."/>
            <person name="Coyne J.A."/>
            <person name="Daub J."/>
            <person name="David R.G."/>
            <person name="Delcher A.L."/>
            <person name="Delehaunty K."/>
            <person name="Do C.B."/>
            <person name="Ebling H."/>
            <person name="Edwards K."/>
            <person name="Eickbush T."/>
            <person name="Evans J.D."/>
            <person name="Filipski A."/>
            <person name="Findeiss S."/>
            <person name="Freyhult E."/>
            <person name="Fulton L."/>
            <person name="Fulton R."/>
            <person name="Garcia A.C."/>
            <person name="Gardiner A."/>
            <person name="Garfield D.A."/>
            <person name="Garvin B.E."/>
            <person name="Gibson G."/>
            <person name="Gilbert D."/>
            <person name="Gnerre S."/>
            <person name="Godfrey J."/>
            <person name="Good R."/>
            <person name="Gotea V."/>
            <person name="Gravely B."/>
            <person name="Greenberg A.J."/>
            <person name="Griffiths-Jones S."/>
            <person name="Gross S."/>
            <person name="Guigo R."/>
            <person name="Gustafson E.A."/>
            <person name="Haerty W."/>
            <person name="Hahn M.W."/>
            <person name="Halligan D.L."/>
            <person name="Halpern A.L."/>
            <person name="Halter G.M."/>
            <person name="Han M.V."/>
            <person name="Heger A."/>
            <person name="Hillier L."/>
            <person name="Hinrichs A.S."/>
            <person name="Holmes I."/>
            <person name="Hoskins R.A."/>
            <person name="Hubisz M.J."/>
            <person name="Hultmark D."/>
            <person name="Huntley M.A."/>
            <person name="Jaffe D.B."/>
            <person name="Jagadeeshan S."/>
            <person name="Jeck W.R."/>
            <person name="Johnson J."/>
            <person name="Jones C.D."/>
            <person name="Jordan W.C."/>
            <person name="Karpen G.H."/>
            <person name="Kataoka E."/>
            <person name="Keightley P.D."/>
            <person name="Kheradpour P."/>
            <person name="Kirkness E.F."/>
            <person name="Koerich L.B."/>
            <person name="Kristiansen K."/>
            <person name="Kudrna D."/>
            <person name="Kulathinal R.J."/>
            <person name="Kumar S."/>
            <person name="Kwok R."/>
            <person name="Lander E."/>
            <person name="Langley C.H."/>
            <person name="Lapoint R."/>
            <person name="Lazzaro B.P."/>
            <person name="Lee S.J."/>
            <person name="Levesque L."/>
            <person name="Li R."/>
            <person name="Lin C.F."/>
            <person name="Lin M.F."/>
            <person name="Lindblad-Toh K."/>
            <person name="Llopart A."/>
            <person name="Long M."/>
            <person name="Low L."/>
            <person name="Lozovsky E."/>
            <person name="Lu J."/>
            <person name="Luo M."/>
            <person name="Machado C.A."/>
            <person name="Makalowski W."/>
            <person name="Marzo M."/>
            <person name="Matsuda M."/>
            <person name="Matzkin L."/>
            <person name="McAllister B."/>
            <person name="McBride C.S."/>
            <person name="McKernan B."/>
            <person name="McKernan K."/>
            <person name="Mendez-Lago M."/>
            <person name="Minx P."/>
            <person name="Mollenhauer M.U."/>
            <person name="Montooth K."/>
            <person name="Mount S.M."/>
            <person name="Mu X."/>
            <person name="Myers E."/>
            <person name="Negre B."/>
            <person name="Newfeld S."/>
            <person name="Nielsen R."/>
            <person name="Noor M.A."/>
            <person name="O'Grady P."/>
            <person name="Pachter L."/>
            <person name="Papaceit M."/>
            <person name="Parisi M.J."/>
            <person name="Parisi M."/>
            <person name="Parts L."/>
            <person name="Pedersen J.S."/>
            <person name="Pesole G."/>
            <person name="Phillippy A.M."/>
            <person name="Ponting C.P."/>
            <person name="Pop M."/>
            <person name="Porcelli D."/>
            <person name="Powell J.R."/>
            <person name="Prohaska S."/>
            <person name="Pruitt K."/>
            <person name="Puig M."/>
            <person name="Quesneville H."/>
            <person name="Ram K.R."/>
            <person name="Rand D."/>
            <person name="Rasmussen M.D."/>
            <person name="Reed L.K."/>
            <person name="Reenan R."/>
            <person name="Reily A."/>
            <person name="Remington K.A."/>
            <person name="Rieger T.T."/>
            <person name="Ritchie M.G."/>
            <person name="Robin C."/>
            <person name="Rogers Y.H."/>
            <person name="Rohde C."/>
            <person name="Rozas J."/>
            <person name="Rubenfield M.J."/>
            <person name="Ruiz A."/>
            <person name="Russo S."/>
            <person name="Salzberg S.L."/>
            <person name="Sanchez-Gracia A."/>
            <person name="Saranga D.J."/>
            <person name="Sato H."/>
            <person name="Schaeffer S.W."/>
            <person name="Schatz M.C."/>
            <person name="Schlenke T."/>
            <person name="Schwartz R."/>
            <person name="Segarra C."/>
            <person name="Singh R.S."/>
            <person name="Sirot L."/>
            <person name="Sirota M."/>
            <person name="Sisneros N.B."/>
            <person name="Smith C.D."/>
            <person name="Smith T.F."/>
            <person name="Spieth J."/>
            <person name="Stage D.E."/>
            <person name="Stark A."/>
            <person name="Stephan W."/>
            <person name="Strausberg R.L."/>
            <person name="Strempel S."/>
            <person name="Sturgill D."/>
            <person name="Sutton G."/>
            <person name="Sutton G.G."/>
            <person name="Tao W."/>
            <person name="Teichmann S."/>
            <person name="Tobari Y.N."/>
            <person name="Tomimura Y."/>
            <person name="Tsolas J.M."/>
            <person name="Valente V.L."/>
            <person name="Venter E."/>
            <person name="Venter J.C."/>
            <person name="Vicario S."/>
            <person name="Vieira F.G."/>
            <person name="Vilella A.J."/>
            <person name="Villasante A."/>
            <person name="Walenz B."/>
            <person name="Wang J."/>
            <person name="Wasserman M."/>
            <person name="Watts T."/>
            <person name="Wilson D."/>
            <person name="Wilson R.K."/>
            <person name="Wing R.A."/>
            <person name="Wolfner M.F."/>
            <person name="Wong A."/>
            <person name="Wong G.K."/>
            <person name="Wu C.I."/>
            <person name="Wu G."/>
            <person name="Yamamoto D."/>
            <person name="Yang H.P."/>
            <person name="Yang S.P."/>
            <person name="Yorke J.A."/>
            <person name="Yoshida K."/>
            <person name="Zdobnov E."/>
            <person name="Zhang P."/>
            <person name="Zhang Y."/>
            <person name="Zimin A.V."/>
            <person name="Baldwin J."/>
            <person name="Abdouelleil A."/>
            <person name="Abdulkadir J."/>
            <person name="Abebe A."/>
            <person name="Abera B."/>
            <person name="Abreu J."/>
            <person name="Acer S.C."/>
            <person name="Aftuck L."/>
            <person name="Alexander A."/>
            <person name="An P."/>
            <person name="Anderson E."/>
            <person name="Anderson S."/>
            <person name="Arachi H."/>
            <person name="Azer M."/>
            <person name="Bachantsang P."/>
            <person name="Barry A."/>
            <person name="Bayul T."/>
            <person name="Berlin A."/>
            <person name="Bessette D."/>
            <person name="Bloom T."/>
            <person name="Blye J."/>
            <person name="Boguslavskiy L."/>
            <person name="Bonnet C."/>
            <person name="Boukhgalter B."/>
            <person name="Bourzgui I."/>
            <person name="Brown A."/>
            <person name="Cahill P."/>
            <person name="Channer S."/>
            <person name="Cheshatsang Y."/>
            <person name="Chuda L."/>
            <person name="Citroen M."/>
            <person name="Collymore A."/>
            <person name="Cooke P."/>
            <person name="Costello M."/>
            <person name="D'Aco K."/>
            <person name="Daza R."/>
            <person name="De Haan G."/>
            <person name="DeGray S."/>
            <person name="DeMaso C."/>
            <person name="Dhargay N."/>
            <person name="Dooley K."/>
            <person name="Dooley E."/>
            <person name="Doricent M."/>
            <person name="Dorje P."/>
            <person name="Dorjee K."/>
            <person name="Dupes A."/>
            <person name="Elong R."/>
            <person name="Falk J."/>
            <person name="Farina A."/>
            <person name="Faro S."/>
            <person name="Ferguson D."/>
            <person name="Fisher S."/>
            <person name="Foley C.D."/>
            <person name="Franke A."/>
            <person name="Friedrich D."/>
            <person name="Gadbois L."/>
            <person name="Gearin G."/>
            <person name="Gearin C.R."/>
            <person name="Giannoukos G."/>
            <person name="Goode T."/>
            <person name="Graham J."/>
            <person name="Grandbois E."/>
            <person name="Grewal S."/>
            <person name="Gyaltsen K."/>
            <person name="Hafez N."/>
            <person name="Hagos B."/>
            <person name="Hall J."/>
            <person name="Henson C."/>
            <person name="Hollinger A."/>
            <person name="Honan T."/>
            <person name="Huard M.D."/>
            <person name="Hughes L."/>
            <person name="Hurhula B."/>
            <person name="Husby M.E."/>
            <person name="Kamat A."/>
            <person name="Kanga B."/>
            <person name="Kashin S."/>
            <person name="Khazanovich D."/>
            <person name="Kisner P."/>
            <person name="Lance K."/>
            <person name="Lara M."/>
            <person name="Lee W."/>
            <person name="Lennon N."/>
            <person name="Letendre F."/>
            <person name="LeVine R."/>
            <person name="Lipovsky A."/>
            <person name="Liu X."/>
            <person name="Liu J."/>
            <person name="Liu S."/>
            <person name="Lokyitsang T."/>
            <person name="Lokyitsang Y."/>
            <person name="Lubonja R."/>
            <person name="Lui A."/>
            <person name="MacDonald P."/>
            <person name="Magnisalis V."/>
            <person name="Maru K."/>
            <person name="Matthews C."/>
            <person name="McCusker W."/>
            <person name="McDonough S."/>
            <person name="Mehta T."/>
            <person name="Meldrim J."/>
            <person name="Meneus L."/>
            <person name="Mihai O."/>
            <person name="Mihalev A."/>
            <person name="Mihova T."/>
            <person name="Mittelman R."/>
            <person name="Mlenga V."/>
            <person name="Montmayeur A."/>
            <person name="Mulrain L."/>
            <person name="Navidi A."/>
            <person name="Naylor J."/>
            <person name="Negash T."/>
            <person name="Nguyen T."/>
            <person name="Nguyen N."/>
            <person name="Nicol R."/>
            <person name="Norbu C."/>
            <person name="Norbu N."/>
            <person name="Novod N."/>
            <person name="O'Neill B."/>
            <person name="Osman S."/>
            <person name="Markiewicz E."/>
            <person name="Oyono O.L."/>
            <person name="Patti C."/>
            <person name="Phunkhang P."/>
            <person name="Pierre F."/>
            <person name="Priest M."/>
            <person name="Raghuraman S."/>
            <person name="Rege F."/>
            <person name="Reyes R."/>
            <person name="Rise C."/>
            <person name="Rogov P."/>
            <person name="Ross K."/>
            <person name="Ryan E."/>
            <person name="Settipalli S."/>
            <person name="Shea T."/>
            <person name="Sherpa N."/>
            <person name="Shi L."/>
            <person name="Shih D."/>
            <person name="Sparrow T."/>
            <person name="Spaulding J."/>
            <person name="Stalker J."/>
            <person name="Stange-Thomann N."/>
            <person name="Stavropoulos S."/>
            <person name="Stone C."/>
            <person name="Strader C."/>
            <person name="Tesfaye S."/>
            <person name="Thomson T."/>
            <person name="Thoulutsang Y."/>
            <person name="Thoulutsang D."/>
            <person name="Topham K."/>
            <person name="Topping I."/>
            <person name="Tsamla T."/>
            <person name="Vassiliev H."/>
            <person name="Vo A."/>
            <person name="Wangchuk T."/>
            <person name="Wangdi T."/>
            <person name="Weiand M."/>
            <person name="Wilkinson J."/>
            <person name="Wilson A."/>
            <person name="Yadav S."/>
            <person name="Young G."/>
            <person name="Yu Q."/>
            <person name="Zembek L."/>
            <person name="Zhong D."/>
            <person name="Zimmer A."/>
            <person name="Zwirko Z."/>
            <person name="Jaffe D.B."/>
            <person name="Alvarez P."/>
            <person name="Brockman W."/>
            <person name="Butler J."/>
            <person name="Chin C."/>
            <person name="Gnerre S."/>
            <person name="Grabherr M."/>
            <person name="Kleber M."/>
            <person name="Mauceli E."/>
            <person name="MacCallum I."/>
        </authorList>
    </citation>
    <scope>NUCLEOTIDE SEQUENCE [LARGE SCALE GENOMIC DNA]</scope>
    <source>
        <strain evidence="4">MSH-3 / Tucson 14011-0111.49</strain>
    </source>
</reference>
<proteinExistence type="predicted"/>
<feature type="region of interest" description="Disordered" evidence="2">
    <location>
        <begin position="158"/>
        <end position="179"/>
    </location>
</feature>
<keyword evidence="1" id="KW-0175">Coiled coil</keyword>
<dbReference type="Proteomes" id="UP000008744">
    <property type="component" value="Unassembled WGS sequence"/>
</dbReference>